<evidence type="ECO:0000256" key="1">
    <source>
        <dbReference type="ARBA" id="ARBA00022729"/>
    </source>
</evidence>
<proteinExistence type="inferred from homology"/>
<dbReference type="GO" id="GO:0005886">
    <property type="term" value="C:plasma membrane"/>
    <property type="evidence" value="ECO:0007669"/>
    <property type="project" value="TreeGrafter"/>
</dbReference>
<dbReference type="PANTHER" id="PTHR11861">
    <property type="entry name" value="MELANOCYTE PROTEIN PMEL 17-RELATED"/>
    <property type="match status" value="1"/>
</dbReference>
<reference evidence="6" key="1">
    <citation type="thesis" date="2020" institute="ProQuest LLC" country="789 East Eisenhower Parkway, Ann Arbor, MI, USA">
        <title>Comparative Genomics and Chromosome Evolution.</title>
        <authorList>
            <person name="Mudd A.B."/>
        </authorList>
    </citation>
    <scope>NUCLEOTIDE SEQUENCE</scope>
    <source>
        <strain evidence="6">237g6f4</strain>
        <tissue evidence="6">Blood</tissue>
    </source>
</reference>
<comment type="caution">
    <text evidence="6">The sequence shown here is derived from an EMBL/GenBank/DDBJ whole genome shotgun (WGS) entry which is preliminary data.</text>
</comment>
<sequence>MDFGRGSASKTHSNHIDGWSPDSNSWNEKLYPAWKSGDARWENCWRGGKVVALLTSDSPALIGSNVTFAVNLQFPRCQKENEDGDIVYQRGCGNVSSSSPDQYVYNWTKWIDFCNEGNCSFANNFPDGKPFPHPPHWRRHNFIYIFSTQGQYFQKIGRSSAVLSINTTNITAGTQVIEVTVFRKGYRKHYPVAKASSIYVVTDQIPFYVNLSQTNDKNSSDNIFIKDSPIKFDIRIHDPSRYLNTSKLTFDWDYGDGSGSFVSNNPISSHTYTLLGNFSVNLTIKAAIPGPCKPVTLTPVPTTTTTTSTTTSSAITTSNSTGNTTELPPLTTGTFPFTTEMPNVTTGYTTAPYTTPSYTTPSPGCFIYRYGYYHTKITVVDGILAVSIVEMTSVQVSTSQTGNSLIDFVVACQGRYVSENSFYNADHACPTEMFSVLPACLPMPVR</sequence>
<dbReference type="InterPro" id="IPR059017">
    <property type="entry name" value="PMEL_NMB_N"/>
</dbReference>
<keyword evidence="1" id="KW-0732">Signal</keyword>
<dbReference type="Pfam" id="PF18911">
    <property type="entry name" value="PKD_4"/>
    <property type="match status" value="1"/>
</dbReference>
<dbReference type="InterPro" id="IPR013783">
    <property type="entry name" value="Ig-like_fold"/>
</dbReference>
<evidence type="ECO:0000259" key="5">
    <source>
        <dbReference type="PROSITE" id="PS50093"/>
    </source>
</evidence>
<dbReference type="InterPro" id="IPR000601">
    <property type="entry name" value="PKD_dom"/>
</dbReference>
<protein>
    <recommendedName>
        <fullName evidence="5">PKD domain-containing protein</fullName>
    </recommendedName>
</protein>
<evidence type="ECO:0000313" key="7">
    <source>
        <dbReference type="Proteomes" id="UP000824782"/>
    </source>
</evidence>
<feature type="region of interest" description="Disordered" evidence="4">
    <location>
        <begin position="303"/>
        <end position="336"/>
    </location>
</feature>
<gene>
    <name evidence="6" type="ORF">GDO81_012314</name>
</gene>
<dbReference type="GO" id="GO:0005178">
    <property type="term" value="F:integrin binding"/>
    <property type="evidence" value="ECO:0007669"/>
    <property type="project" value="TreeGrafter"/>
</dbReference>
<dbReference type="Pfam" id="PF26141">
    <property type="entry name" value="PMEL_NMB_N"/>
    <property type="match status" value="1"/>
</dbReference>
<keyword evidence="2" id="KW-0325">Glycoprotein</keyword>
<organism evidence="6 7">
    <name type="scientific">Engystomops pustulosus</name>
    <name type="common">Tungara frog</name>
    <name type="synonym">Physalaemus pustulosus</name>
    <dbReference type="NCBI Taxonomy" id="76066"/>
    <lineage>
        <taxon>Eukaryota</taxon>
        <taxon>Metazoa</taxon>
        <taxon>Chordata</taxon>
        <taxon>Craniata</taxon>
        <taxon>Vertebrata</taxon>
        <taxon>Euteleostomi</taxon>
        <taxon>Amphibia</taxon>
        <taxon>Batrachia</taxon>
        <taxon>Anura</taxon>
        <taxon>Neobatrachia</taxon>
        <taxon>Hyloidea</taxon>
        <taxon>Leptodactylidae</taxon>
        <taxon>Leiuperinae</taxon>
        <taxon>Engystomops</taxon>
    </lineage>
</organism>
<dbReference type="SUPFAM" id="SSF49299">
    <property type="entry name" value="PKD domain"/>
    <property type="match status" value="1"/>
</dbReference>
<dbReference type="GO" id="GO:0007155">
    <property type="term" value="P:cell adhesion"/>
    <property type="evidence" value="ECO:0007669"/>
    <property type="project" value="TreeGrafter"/>
</dbReference>
<evidence type="ECO:0000256" key="4">
    <source>
        <dbReference type="SAM" id="MobiDB-lite"/>
    </source>
</evidence>
<comment type="similarity">
    <text evidence="3">Belongs to the PMEL/NMB family.</text>
</comment>
<dbReference type="InterPro" id="IPR045219">
    <property type="entry name" value="PKAT"/>
</dbReference>
<accession>A0AAV7BKM2</accession>
<evidence type="ECO:0000256" key="2">
    <source>
        <dbReference type="ARBA" id="ARBA00023180"/>
    </source>
</evidence>
<name>A0AAV7BKM2_ENGPU</name>
<dbReference type="AlphaFoldDB" id="A0AAV7BKM2"/>
<evidence type="ECO:0000256" key="3">
    <source>
        <dbReference type="ARBA" id="ARBA00025776"/>
    </source>
</evidence>
<dbReference type="InterPro" id="IPR035986">
    <property type="entry name" value="PKD_dom_sf"/>
</dbReference>
<dbReference type="PROSITE" id="PS50093">
    <property type="entry name" value="PKD"/>
    <property type="match status" value="1"/>
</dbReference>
<dbReference type="Gene3D" id="2.60.40.10">
    <property type="entry name" value="Immunoglobulins"/>
    <property type="match status" value="1"/>
</dbReference>
<dbReference type="Proteomes" id="UP000824782">
    <property type="component" value="Unassembled WGS sequence"/>
</dbReference>
<evidence type="ECO:0000313" key="6">
    <source>
        <dbReference type="EMBL" id="KAG8573162.1"/>
    </source>
</evidence>
<feature type="domain" description="PKD" evidence="5">
    <location>
        <begin position="246"/>
        <end position="284"/>
    </location>
</feature>
<dbReference type="PANTHER" id="PTHR11861:SF11">
    <property type="entry name" value="TRANSMEMBRANE GLYCOPROTEIN NMB"/>
    <property type="match status" value="1"/>
</dbReference>
<keyword evidence="7" id="KW-1185">Reference proteome</keyword>
<dbReference type="CDD" id="cd00146">
    <property type="entry name" value="PKD"/>
    <property type="match status" value="1"/>
</dbReference>
<dbReference type="EMBL" id="WNYA01000005">
    <property type="protein sequence ID" value="KAG8573162.1"/>
    <property type="molecule type" value="Genomic_DNA"/>
</dbReference>